<name>A0A372INP5_9BACT</name>
<gene>
    <name evidence="1" type="ORF">D0Y96_14155</name>
</gene>
<keyword evidence="2" id="KW-1185">Reference proteome</keyword>
<dbReference type="CDD" id="cd02857">
    <property type="entry name" value="E_set_CDase_PDE_N"/>
    <property type="match status" value="1"/>
</dbReference>
<comment type="caution">
    <text evidence="1">The sequence shown here is derived from an EMBL/GenBank/DDBJ whole genome shotgun (WGS) entry which is preliminary data.</text>
</comment>
<evidence type="ECO:0000313" key="1">
    <source>
        <dbReference type="EMBL" id="RFU16504.1"/>
    </source>
</evidence>
<sequence>MQMLERRTFLKLVGAAAVTAAQDAVALPAHTVAIVVDPDSAITRSEPVSWAVKTLQDALSAKGIAATLSASPQEGSHSFVVVVAPAGSPLVRSFGSLPHLEAPETTALIPGKLSGSPAVLVSAIDNRGFVYGLLELADRVRFDADPFAALHLAAPVVETTPNKVRSVLRAFCSEIEDKSWYYDRGFWTSYLDTLAAARFNRFNFAFGFGYDFPRGVTGDYFHFPYPYLVEVPGYEQVRIDPPLAPGERRRNLETLQFIAAETARRGLEFQLGIWTHAYAWTDSPHSDHRILGLTPATHAQYCHDALAMILKECPQITGLTLRVHGESGIPEGSYDFWQKVFDAIAAAGRPVEIDMHAKGINQIMIDMGRKTGMPVKVGPKYSAEHMSLSYHQADIREYEIPRPDRMESGVFNVSNGARRFTRYGYADLYQQNSGYEILYRLWPGTQRHLLWGDPALAAGLGRTANFCGAAGLEICEPLTFKGREGSGHPGGRTAYTDTSLAAVAQDTDKFRYGYLLLGRMLYNPDTPQETWRRGLRRTFGAAAAPVEAALAHSSRILPLVTSVYLPSASNHAYWPEMYTNMPVVVGSEPSPYTDTDKPFCVANCSPLDPQLFSSIAGHAGDLLAGRLNPRYSPVEAAQWLEELAAASQQALDEARHSAGRRAASPALRQVEEDLLIVNGLGLFFANLFRSAMLCSIFDATGDPEAGALALSHYKKARDAWSTMAKRASGVYVSDVSYGDVPQRRGHWLDRIAAIDTDIAAMEEKVSAKRSDSRSASVAIHAVTAHFQRAAVPCAHTPATVFHPGSELSVSLGVPSASVTGVTLWYRHVNHGERWKSTPMQRRSGSYRAAVPGEYTDSPYPLQYYFELRSASSAWFYPAFDDTLSNQPYYAIFKRS</sequence>
<dbReference type="PROSITE" id="PS51318">
    <property type="entry name" value="TAT"/>
    <property type="match status" value="1"/>
</dbReference>
<dbReference type="GO" id="GO:0004553">
    <property type="term" value="F:hydrolase activity, hydrolyzing O-glycosyl compounds"/>
    <property type="evidence" value="ECO:0007669"/>
    <property type="project" value="InterPro"/>
</dbReference>
<accession>A0A372INP5</accession>
<dbReference type="Proteomes" id="UP000264702">
    <property type="component" value="Unassembled WGS sequence"/>
</dbReference>
<protein>
    <submittedName>
        <fullName evidence="1">Uncharacterized protein</fullName>
    </submittedName>
</protein>
<dbReference type="GO" id="GO:0005975">
    <property type="term" value="P:carbohydrate metabolic process"/>
    <property type="evidence" value="ECO:0007669"/>
    <property type="project" value="InterPro"/>
</dbReference>
<dbReference type="InterPro" id="IPR006311">
    <property type="entry name" value="TAT_signal"/>
</dbReference>
<proteinExistence type="predicted"/>
<dbReference type="InterPro" id="IPR004185">
    <property type="entry name" value="Glyco_hydro_13_lg-like_dom"/>
</dbReference>
<dbReference type="EMBL" id="QVQT01000004">
    <property type="protein sequence ID" value="RFU16504.1"/>
    <property type="molecule type" value="Genomic_DNA"/>
</dbReference>
<organism evidence="1 2">
    <name type="scientific">Paracidobacterium acidisoli</name>
    <dbReference type="NCBI Taxonomy" id="2303751"/>
    <lineage>
        <taxon>Bacteria</taxon>
        <taxon>Pseudomonadati</taxon>
        <taxon>Acidobacteriota</taxon>
        <taxon>Terriglobia</taxon>
        <taxon>Terriglobales</taxon>
        <taxon>Acidobacteriaceae</taxon>
        <taxon>Paracidobacterium</taxon>
    </lineage>
</organism>
<reference evidence="1 2" key="1">
    <citation type="submission" date="2018-08" db="EMBL/GenBank/DDBJ databases">
        <title>Acidipila sp. 4G-K13, an acidobacterium isolated from forest soil.</title>
        <authorList>
            <person name="Gao Z.-H."/>
            <person name="Qiu L.-H."/>
        </authorList>
    </citation>
    <scope>NUCLEOTIDE SEQUENCE [LARGE SCALE GENOMIC DNA]</scope>
    <source>
        <strain evidence="1 2">4G-K13</strain>
    </source>
</reference>
<evidence type="ECO:0000313" key="2">
    <source>
        <dbReference type="Proteomes" id="UP000264702"/>
    </source>
</evidence>
<dbReference type="AlphaFoldDB" id="A0A372INP5"/>